<accession>A0A8S5MYD1</accession>
<dbReference type="EMBL" id="BK015017">
    <property type="protein sequence ID" value="DAD87196.1"/>
    <property type="molecule type" value="Genomic_DNA"/>
</dbReference>
<evidence type="ECO:0000313" key="1">
    <source>
        <dbReference type="EMBL" id="DAD87196.1"/>
    </source>
</evidence>
<reference evidence="1" key="1">
    <citation type="journal article" date="2021" name="Proc. Natl. Acad. Sci. U.S.A.">
        <title>A Catalog of Tens of Thousands of Viruses from Human Metagenomes Reveals Hidden Associations with Chronic Diseases.</title>
        <authorList>
            <person name="Tisza M.J."/>
            <person name="Buck C.B."/>
        </authorList>
    </citation>
    <scope>NUCLEOTIDE SEQUENCE</scope>
    <source>
        <strain evidence="1">CtuUw41</strain>
    </source>
</reference>
<organism evidence="1">
    <name type="scientific">Siphoviridae sp. ctuUw41</name>
    <dbReference type="NCBI Taxonomy" id="2826503"/>
    <lineage>
        <taxon>Viruses</taxon>
        <taxon>Duplodnaviria</taxon>
        <taxon>Heunggongvirae</taxon>
        <taxon>Uroviricota</taxon>
        <taxon>Caudoviricetes</taxon>
    </lineage>
</organism>
<sequence length="33" mass="3935">MKRYRNNRNTSVSLYESTIKRAIKIFTEVGTEE</sequence>
<name>A0A8S5MYD1_9CAUD</name>
<protein>
    <submittedName>
        <fullName evidence="1">Uncharacterized protein</fullName>
    </submittedName>
</protein>
<proteinExistence type="predicted"/>